<sequence>MADAPAPAPAPAVAPRGPATRTVRTLIRLDRAAHRRWFLPALAVFPLSDYALPFLPNQMLLMGVPALHPRRWRAIALTFVVASAAGAFLTATAVQSVGPWLLDTVGLPAPGLGELREAGGMVARYGTWALVLLALLPWTPRATVLVCALAGVPPWTIGLAVLAGRPLPVALLAAAGARAPHLLRRFRRVDRVLTEVEARRTPPVACSAEGSGAPVPPAERPPADTPVPKSGQPNPCGDD</sequence>
<reference evidence="4" key="1">
    <citation type="journal article" date="2019" name="Int. J. Syst. Evol. Microbiol.">
        <title>The Global Catalogue of Microorganisms (GCM) 10K type strain sequencing project: providing services to taxonomists for standard genome sequencing and annotation.</title>
        <authorList>
            <consortium name="The Broad Institute Genomics Platform"/>
            <consortium name="The Broad Institute Genome Sequencing Center for Infectious Disease"/>
            <person name="Wu L."/>
            <person name="Ma J."/>
        </authorList>
    </citation>
    <scope>NUCLEOTIDE SEQUENCE [LARGE SCALE GENOMIC DNA]</scope>
    <source>
        <strain evidence="4">PCU 266</strain>
    </source>
</reference>
<evidence type="ECO:0000256" key="2">
    <source>
        <dbReference type="SAM" id="Phobius"/>
    </source>
</evidence>
<dbReference type="EMBL" id="JBHSKP010000005">
    <property type="protein sequence ID" value="MFC5152201.1"/>
    <property type="molecule type" value="Genomic_DNA"/>
</dbReference>
<dbReference type="Proteomes" id="UP001596160">
    <property type="component" value="Unassembled WGS sequence"/>
</dbReference>
<comment type="caution">
    <text evidence="3">The sequence shown here is derived from an EMBL/GenBank/DDBJ whole genome shotgun (WGS) entry which is preliminary data.</text>
</comment>
<evidence type="ECO:0000313" key="3">
    <source>
        <dbReference type="EMBL" id="MFC5152201.1"/>
    </source>
</evidence>
<feature type="transmembrane region" description="Helical" evidence="2">
    <location>
        <begin position="75"/>
        <end position="102"/>
    </location>
</feature>
<proteinExistence type="predicted"/>
<protein>
    <recommendedName>
        <fullName evidence="5">SNARE associated Golgi protein</fullName>
    </recommendedName>
</protein>
<keyword evidence="2" id="KW-1133">Transmembrane helix</keyword>
<feature type="region of interest" description="Disordered" evidence="1">
    <location>
        <begin position="200"/>
        <end position="239"/>
    </location>
</feature>
<keyword evidence="2" id="KW-0812">Transmembrane</keyword>
<dbReference type="RefSeq" id="WP_344477577.1">
    <property type="nucleotide sequence ID" value="NZ_BAAASB010000008.1"/>
</dbReference>
<organism evidence="3 4">
    <name type="scientific">Streptomyces amakusaensis</name>
    <dbReference type="NCBI Taxonomy" id="67271"/>
    <lineage>
        <taxon>Bacteria</taxon>
        <taxon>Bacillati</taxon>
        <taxon>Actinomycetota</taxon>
        <taxon>Actinomycetes</taxon>
        <taxon>Kitasatosporales</taxon>
        <taxon>Streptomycetaceae</taxon>
        <taxon>Streptomyces</taxon>
    </lineage>
</organism>
<keyword evidence="4" id="KW-1185">Reference proteome</keyword>
<feature type="compositionally biased region" description="Pro residues" evidence="1">
    <location>
        <begin position="214"/>
        <end position="225"/>
    </location>
</feature>
<evidence type="ECO:0008006" key="5">
    <source>
        <dbReference type="Google" id="ProtNLM"/>
    </source>
</evidence>
<evidence type="ECO:0000313" key="4">
    <source>
        <dbReference type="Proteomes" id="UP001596160"/>
    </source>
</evidence>
<accession>A0ABW0AEQ5</accession>
<keyword evidence="2" id="KW-0472">Membrane</keyword>
<gene>
    <name evidence="3" type="ORF">ACFPRH_10695</name>
</gene>
<evidence type="ECO:0000256" key="1">
    <source>
        <dbReference type="SAM" id="MobiDB-lite"/>
    </source>
</evidence>
<name>A0ABW0AEQ5_9ACTN</name>
<feature type="transmembrane region" description="Helical" evidence="2">
    <location>
        <begin position="152"/>
        <end position="177"/>
    </location>
</feature>